<accession>A0AAX2A9U7</accession>
<organism evidence="1 2">
    <name type="scientific">Halarcobacter bivalviorum</name>
    <dbReference type="NCBI Taxonomy" id="663364"/>
    <lineage>
        <taxon>Bacteria</taxon>
        <taxon>Pseudomonadati</taxon>
        <taxon>Campylobacterota</taxon>
        <taxon>Epsilonproteobacteria</taxon>
        <taxon>Campylobacterales</taxon>
        <taxon>Arcobacteraceae</taxon>
        <taxon>Halarcobacter</taxon>
    </lineage>
</organism>
<gene>
    <name evidence="1" type="ORF">CRV05_05180</name>
</gene>
<protein>
    <submittedName>
        <fullName evidence="1">Uncharacterized protein</fullName>
    </submittedName>
</protein>
<proteinExistence type="predicted"/>
<evidence type="ECO:0000313" key="1">
    <source>
        <dbReference type="EMBL" id="RXK10674.1"/>
    </source>
</evidence>
<dbReference type="EMBL" id="PDKM01000002">
    <property type="protein sequence ID" value="RXK10674.1"/>
    <property type="molecule type" value="Genomic_DNA"/>
</dbReference>
<sequence length="65" mass="8133">MMKDNLEKEAYRLRFEYFNTYEKKENKWHETYKKHQLYDVVVKSLDYKFHEIGQAMPKLLEDIKT</sequence>
<reference evidence="1 2" key="1">
    <citation type="submission" date="2017-10" db="EMBL/GenBank/DDBJ databases">
        <title>Genomics of the genus Arcobacter.</title>
        <authorList>
            <person name="Perez-Cataluna A."/>
            <person name="Figueras M.J."/>
        </authorList>
    </citation>
    <scope>NUCLEOTIDE SEQUENCE [LARGE SCALE GENOMIC DNA]</scope>
    <source>
        <strain evidence="1 2">CECT 7835</strain>
    </source>
</reference>
<keyword evidence="2" id="KW-1185">Reference proteome</keyword>
<name>A0AAX2A9U7_9BACT</name>
<evidence type="ECO:0000313" key="2">
    <source>
        <dbReference type="Proteomes" id="UP000289193"/>
    </source>
</evidence>
<comment type="caution">
    <text evidence="1">The sequence shown here is derived from an EMBL/GenBank/DDBJ whole genome shotgun (WGS) entry which is preliminary data.</text>
</comment>
<dbReference type="AlphaFoldDB" id="A0AAX2A9U7"/>
<dbReference type="Proteomes" id="UP000289193">
    <property type="component" value="Unassembled WGS sequence"/>
</dbReference>